<keyword evidence="1" id="KW-0732">Signal</keyword>
<protein>
    <recommendedName>
        <fullName evidence="2">F5/8 type C domain-containing protein</fullName>
    </recommendedName>
</protein>
<proteinExistence type="predicted"/>
<dbReference type="InterPro" id="IPR000421">
    <property type="entry name" value="FA58C"/>
</dbReference>
<dbReference type="Gene3D" id="2.60.120.260">
    <property type="entry name" value="Galactose-binding domain-like"/>
    <property type="match status" value="3"/>
</dbReference>
<dbReference type="Proteomes" id="UP001217089">
    <property type="component" value="Unassembled WGS sequence"/>
</dbReference>
<feature type="chain" id="PRO_5045475487" description="F5/8 type C domain-containing protein" evidence="1">
    <location>
        <begin position="21"/>
        <end position="472"/>
    </location>
</feature>
<dbReference type="Pfam" id="PF00754">
    <property type="entry name" value="F5_F8_type_C"/>
    <property type="match status" value="2"/>
</dbReference>
<evidence type="ECO:0000313" key="3">
    <source>
        <dbReference type="EMBL" id="KAJ8299425.1"/>
    </source>
</evidence>
<evidence type="ECO:0000259" key="2">
    <source>
        <dbReference type="PROSITE" id="PS50022"/>
    </source>
</evidence>
<evidence type="ECO:0000256" key="1">
    <source>
        <dbReference type="SAM" id="SignalP"/>
    </source>
</evidence>
<dbReference type="PROSITE" id="PS01286">
    <property type="entry name" value="FA58C_2"/>
    <property type="match status" value="1"/>
</dbReference>
<organism evidence="3 4">
    <name type="scientific">Tegillarca granosa</name>
    <name type="common">Malaysian cockle</name>
    <name type="synonym">Anadara granosa</name>
    <dbReference type="NCBI Taxonomy" id="220873"/>
    <lineage>
        <taxon>Eukaryota</taxon>
        <taxon>Metazoa</taxon>
        <taxon>Spiralia</taxon>
        <taxon>Lophotrochozoa</taxon>
        <taxon>Mollusca</taxon>
        <taxon>Bivalvia</taxon>
        <taxon>Autobranchia</taxon>
        <taxon>Pteriomorphia</taxon>
        <taxon>Arcoida</taxon>
        <taxon>Arcoidea</taxon>
        <taxon>Arcidae</taxon>
        <taxon>Tegillarca</taxon>
    </lineage>
</organism>
<accession>A0ABQ9E7G1</accession>
<feature type="signal peptide" evidence="1">
    <location>
        <begin position="1"/>
        <end position="20"/>
    </location>
</feature>
<dbReference type="CDD" id="cd00057">
    <property type="entry name" value="FA58C"/>
    <property type="match status" value="2"/>
</dbReference>
<dbReference type="SUPFAM" id="SSF49785">
    <property type="entry name" value="Galactose-binding domain-like"/>
    <property type="match status" value="3"/>
</dbReference>
<name>A0ABQ9E7G1_TEGGR</name>
<gene>
    <name evidence="3" type="ORF">KUTeg_023485</name>
</gene>
<feature type="domain" description="F5/8 type C" evidence="2">
    <location>
        <begin position="103"/>
        <end position="278"/>
    </location>
</feature>
<dbReference type="InterPro" id="IPR008979">
    <property type="entry name" value="Galactose-bd-like_sf"/>
</dbReference>
<dbReference type="PANTHER" id="PTHR24543:SF334">
    <property type="entry name" value="F5_8 TYPE C DOMAIN-CONTAINING PROTEIN"/>
    <property type="match status" value="1"/>
</dbReference>
<dbReference type="SMART" id="SM00231">
    <property type="entry name" value="FA58C"/>
    <property type="match status" value="2"/>
</dbReference>
<comment type="caution">
    <text evidence="3">The sequence shown here is derived from an EMBL/GenBank/DDBJ whole genome shotgun (WGS) entry which is preliminary data.</text>
</comment>
<sequence>MTRILRIVCFFFIQVTGVMTQGRGDGKEWVTSFKVSYSMDDYNEAYVTGQSGNHRVFEGNTDSYSVKHTYLDRPIIARYIKFHTVHWHRHPSMRVEVLGCQLCKEPIGLPPYGRMTASSNGKHKRKSSCQPEDGNILSNKGWCAKKSNDRQWIQIDVGPPTLITGVRTKGRSDSKKQHWVTRFKISYSNDTQVWYQYKDAHHADPRPQTQWLWSPFNASSVQLIPDIYTEEGLLFGGNHDKETERIHYINSPFVARFIRFHPLEWHKKISMRVGLLGCPHTGTCGDNFMRVNDDTPCVENLAYKKEAWINSKRHYKRHIRNHIVHGHASRAVDGNIDTNLVSCTILDNLYGDNPVWTVDLGTKHSVSGVVMFTWQGSENRAEQDATRKEYMSNLDRLVIYVDNKSKSDDDSVISGNMCGYVTKINGALFSRKIHVQCVRPQSGRYVLIEAWGSQKSWSRLFSAVLCEVMVYA</sequence>
<dbReference type="PROSITE" id="PS50022">
    <property type="entry name" value="FA58C_3"/>
    <property type="match status" value="2"/>
</dbReference>
<reference evidence="3 4" key="1">
    <citation type="submission" date="2022-12" db="EMBL/GenBank/DDBJ databases">
        <title>Chromosome-level genome of Tegillarca granosa.</title>
        <authorList>
            <person name="Kim J."/>
        </authorList>
    </citation>
    <scope>NUCLEOTIDE SEQUENCE [LARGE SCALE GENOMIC DNA]</scope>
    <source>
        <strain evidence="3">Teg-2019</strain>
        <tissue evidence="3">Adductor muscle</tissue>
    </source>
</reference>
<evidence type="ECO:0000313" key="4">
    <source>
        <dbReference type="Proteomes" id="UP001217089"/>
    </source>
</evidence>
<keyword evidence="4" id="KW-1185">Reference proteome</keyword>
<dbReference type="EMBL" id="JARBDR010000921">
    <property type="protein sequence ID" value="KAJ8299425.1"/>
    <property type="molecule type" value="Genomic_DNA"/>
</dbReference>
<feature type="domain" description="F5/8 type C" evidence="2">
    <location>
        <begin position="1"/>
        <end position="100"/>
    </location>
</feature>
<dbReference type="PROSITE" id="PS01285">
    <property type="entry name" value="FA58C_1"/>
    <property type="match status" value="1"/>
</dbReference>
<dbReference type="PANTHER" id="PTHR24543">
    <property type="entry name" value="MULTICOPPER OXIDASE-RELATED"/>
    <property type="match status" value="1"/>
</dbReference>